<reference evidence="8 9" key="1">
    <citation type="submission" date="2020-10" db="EMBL/GenBank/DDBJ databases">
        <title>The Coptis chinensis genome and diversification of protoberbering-type alkaloids.</title>
        <authorList>
            <person name="Wang B."/>
            <person name="Shu S."/>
            <person name="Song C."/>
            <person name="Liu Y."/>
        </authorList>
    </citation>
    <scope>NUCLEOTIDE SEQUENCE [LARGE SCALE GENOMIC DNA]</scope>
    <source>
        <strain evidence="8">HL-2020</strain>
        <tissue evidence="8">Leaf</tissue>
    </source>
</reference>
<feature type="region of interest" description="Disordered" evidence="6">
    <location>
        <begin position="84"/>
        <end position="119"/>
    </location>
</feature>
<feature type="compositionally biased region" description="Basic residues" evidence="6">
    <location>
        <begin position="87"/>
        <end position="97"/>
    </location>
</feature>
<dbReference type="SUPFAM" id="SSF101936">
    <property type="entry name" value="DNA-binding pseudobarrel domain"/>
    <property type="match status" value="1"/>
</dbReference>
<keyword evidence="5" id="KW-0539">Nucleus</keyword>
<evidence type="ECO:0000256" key="3">
    <source>
        <dbReference type="ARBA" id="ARBA00023125"/>
    </source>
</evidence>
<dbReference type="InterPro" id="IPR005508">
    <property type="entry name" value="At2g31720-like"/>
</dbReference>
<name>A0A835HZM1_9MAGN</name>
<dbReference type="PANTHER" id="PTHR31541">
    <property type="entry name" value="B3 DOMAIN PLANT PROTEIN-RELATED"/>
    <property type="match status" value="1"/>
</dbReference>
<feature type="region of interest" description="Disordered" evidence="6">
    <location>
        <begin position="25"/>
        <end position="51"/>
    </location>
</feature>
<keyword evidence="2" id="KW-0805">Transcription regulation</keyword>
<evidence type="ECO:0000313" key="8">
    <source>
        <dbReference type="EMBL" id="KAF9607759.1"/>
    </source>
</evidence>
<dbReference type="Pfam" id="PF02362">
    <property type="entry name" value="B3"/>
    <property type="match status" value="1"/>
</dbReference>
<dbReference type="EMBL" id="JADFTS010000004">
    <property type="protein sequence ID" value="KAF9607759.1"/>
    <property type="molecule type" value="Genomic_DNA"/>
</dbReference>
<dbReference type="InterPro" id="IPR003340">
    <property type="entry name" value="B3_DNA-bd"/>
</dbReference>
<evidence type="ECO:0000256" key="2">
    <source>
        <dbReference type="ARBA" id="ARBA00023015"/>
    </source>
</evidence>
<feature type="domain" description="TF-B3" evidence="7">
    <location>
        <begin position="144"/>
        <end position="251"/>
    </location>
</feature>
<keyword evidence="3" id="KW-0238">DNA-binding</keyword>
<dbReference type="GO" id="GO:0005634">
    <property type="term" value="C:nucleus"/>
    <property type="evidence" value="ECO:0007669"/>
    <property type="project" value="UniProtKB-SubCell"/>
</dbReference>
<organism evidence="8 9">
    <name type="scientific">Coptis chinensis</name>
    <dbReference type="NCBI Taxonomy" id="261450"/>
    <lineage>
        <taxon>Eukaryota</taxon>
        <taxon>Viridiplantae</taxon>
        <taxon>Streptophyta</taxon>
        <taxon>Embryophyta</taxon>
        <taxon>Tracheophyta</taxon>
        <taxon>Spermatophyta</taxon>
        <taxon>Magnoliopsida</taxon>
        <taxon>Ranunculales</taxon>
        <taxon>Ranunculaceae</taxon>
        <taxon>Coptidoideae</taxon>
        <taxon>Coptis</taxon>
    </lineage>
</organism>
<dbReference type="InterPro" id="IPR015300">
    <property type="entry name" value="DNA-bd_pseudobarrel_sf"/>
</dbReference>
<protein>
    <recommendedName>
        <fullName evidence="7">TF-B3 domain-containing protein</fullName>
    </recommendedName>
</protein>
<evidence type="ECO:0000259" key="7">
    <source>
        <dbReference type="PROSITE" id="PS50863"/>
    </source>
</evidence>
<feature type="compositionally biased region" description="Basic and acidic residues" evidence="6">
    <location>
        <begin position="255"/>
        <end position="269"/>
    </location>
</feature>
<dbReference type="PANTHER" id="PTHR31541:SF60">
    <property type="entry name" value="TF-B3 DOMAIN-CONTAINING PROTEIN"/>
    <property type="match status" value="1"/>
</dbReference>
<feature type="region of interest" description="Disordered" evidence="6">
    <location>
        <begin position="255"/>
        <end position="275"/>
    </location>
</feature>
<feature type="compositionally biased region" description="Low complexity" evidence="6">
    <location>
        <begin position="296"/>
        <end position="309"/>
    </location>
</feature>
<dbReference type="PROSITE" id="PS50863">
    <property type="entry name" value="B3"/>
    <property type="match status" value="1"/>
</dbReference>
<proteinExistence type="predicted"/>
<evidence type="ECO:0000256" key="1">
    <source>
        <dbReference type="ARBA" id="ARBA00004123"/>
    </source>
</evidence>
<comment type="subcellular location">
    <subcellularLocation>
        <location evidence="1">Nucleus</location>
    </subcellularLocation>
</comment>
<keyword evidence="4" id="KW-0804">Transcription</keyword>
<evidence type="ECO:0000256" key="6">
    <source>
        <dbReference type="SAM" id="MobiDB-lite"/>
    </source>
</evidence>
<feature type="region of interest" description="Disordered" evidence="6">
    <location>
        <begin position="294"/>
        <end position="326"/>
    </location>
</feature>
<feature type="compositionally biased region" description="Basic residues" evidence="6">
    <location>
        <begin position="105"/>
        <end position="114"/>
    </location>
</feature>
<evidence type="ECO:0000256" key="5">
    <source>
        <dbReference type="ARBA" id="ARBA00023242"/>
    </source>
</evidence>
<dbReference type="Proteomes" id="UP000631114">
    <property type="component" value="Unassembled WGS sequence"/>
</dbReference>
<sequence>MRREVLFNSLRDLAKKAIESYLERVKRGKEGEDNEPLMPPQEDIDSPLAEGGGILLPEVEKKIDKAKRKLDEYYYQERVEPNYLNNKKQKKAAKARKTMTDKAKKGEKKKRVSKKERAAEPEIPERMRYFIAKMQGKDLEWVNTKDITLSDTLKQQNRLYMPNEVVEIMRKEETEKNEAFEVHVLDPRGRVWKQNCRYWEDIRRYVLIKRWYAFVQENKLELVNGEKTIEIWSFRNRFETLCFAINIRLREKPASADKKGVGKSGDSRGGHGGGGFTNGASTIACGGSEGDGGAFTNGASTSSSGTSDDNGGGADTGGTGTNNRLW</sequence>
<feature type="compositionally biased region" description="Gly residues" evidence="6">
    <location>
        <begin position="310"/>
        <end position="320"/>
    </location>
</feature>
<dbReference type="OrthoDB" id="1090008at2759"/>
<evidence type="ECO:0000313" key="9">
    <source>
        <dbReference type="Proteomes" id="UP000631114"/>
    </source>
</evidence>
<comment type="caution">
    <text evidence="8">The sequence shown here is derived from an EMBL/GenBank/DDBJ whole genome shotgun (WGS) entry which is preliminary data.</text>
</comment>
<dbReference type="CDD" id="cd10017">
    <property type="entry name" value="B3_DNA"/>
    <property type="match status" value="1"/>
</dbReference>
<gene>
    <name evidence="8" type="ORF">IFM89_000106</name>
</gene>
<dbReference type="AlphaFoldDB" id="A0A835HZM1"/>
<accession>A0A835HZM1</accession>
<keyword evidence="9" id="KW-1185">Reference proteome</keyword>
<dbReference type="GO" id="GO:0003677">
    <property type="term" value="F:DNA binding"/>
    <property type="evidence" value="ECO:0007669"/>
    <property type="project" value="UniProtKB-KW"/>
</dbReference>
<evidence type="ECO:0000256" key="4">
    <source>
        <dbReference type="ARBA" id="ARBA00023163"/>
    </source>
</evidence>
<dbReference type="Gene3D" id="2.40.330.10">
    <property type="entry name" value="DNA-binding pseudobarrel domain"/>
    <property type="match status" value="1"/>
</dbReference>